<dbReference type="CDD" id="cd04301">
    <property type="entry name" value="NAT_SF"/>
    <property type="match status" value="1"/>
</dbReference>
<dbReference type="RefSeq" id="WP_115849396.1">
    <property type="nucleotide sequence ID" value="NZ_QTUC01000001.1"/>
</dbReference>
<gene>
    <name evidence="2" type="ORF">DFJ64_1031</name>
</gene>
<comment type="caution">
    <text evidence="2">The sequence shown here is derived from an EMBL/GenBank/DDBJ whole genome shotgun (WGS) entry which is preliminary data.</text>
</comment>
<evidence type="ECO:0000256" key="1">
    <source>
        <dbReference type="SAM" id="MobiDB-lite"/>
    </source>
</evidence>
<reference evidence="2 3" key="1">
    <citation type="submission" date="2018-08" db="EMBL/GenBank/DDBJ databases">
        <title>Sequencing the genomes of 1000 actinobacteria strains.</title>
        <authorList>
            <person name="Klenk H.-P."/>
        </authorList>
    </citation>
    <scope>NUCLEOTIDE SEQUENCE [LARGE SCALE GENOMIC DNA]</scope>
    <source>
        <strain evidence="2 3">DSM 22891</strain>
    </source>
</reference>
<evidence type="ECO:0000313" key="2">
    <source>
        <dbReference type="EMBL" id="REF35648.1"/>
    </source>
</evidence>
<sequence length="278" mass="30131">MTTPARVVVRPLETPEEMRTGVALYRRVLRLAATDPAVSPRLLWALRRNGGSVMGAFAGEQLIGFAYGFLGKDPESGELYHYSQAAVVDDDWQGRGVGRALKLGQRDYVLATTGITRMRWSYDPVRAANGHFNLDVLGARGRWFVRNLYGVDDMGRDIGHPSDRLIVEWDLAGEPSPAATGRVPSRTPGWGETTVEGDDLFIGVPRVWSSVAGDHERALAVRAAVSAAFEEAIAARYVAVSCRVADESSAWYHLRRTSTDAQPSADAGSGASTGTTRP</sequence>
<dbReference type="AlphaFoldDB" id="A0A3D9V1I6"/>
<dbReference type="PANTHER" id="PTHR41700:SF1">
    <property type="entry name" value="N-ACETYLTRANSFERASE DOMAIN-CONTAINING PROTEIN"/>
    <property type="match status" value="1"/>
</dbReference>
<organism evidence="2 3">
    <name type="scientific">Thermasporomyces composti</name>
    <dbReference type="NCBI Taxonomy" id="696763"/>
    <lineage>
        <taxon>Bacteria</taxon>
        <taxon>Bacillati</taxon>
        <taxon>Actinomycetota</taxon>
        <taxon>Actinomycetes</taxon>
        <taxon>Propionibacteriales</taxon>
        <taxon>Nocardioidaceae</taxon>
        <taxon>Thermasporomyces</taxon>
    </lineage>
</organism>
<dbReference type="OrthoDB" id="9797990at2"/>
<protein>
    <submittedName>
        <fullName evidence="2">Putative GNAT superfamily acetyltransferase</fullName>
    </submittedName>
</protein>
<evidence type="ECO:0000313" key="3">
    <source>
        <dbReference type="Proteomes" id="UP000256485"/>
    </source>
</evidence>
<dbReference type="EMBL" id="QTUC01000001">
    <property type="protein sequence ID" value="REF35648.1"/>
    <property type="molecule type" value="Genomic_DNA"/>
</dbReference>
<dbReference type="InterPro" id="IPR038764">
    <property type="entry name" value="GNAT_N_AcTrfase_prd"/>
</dbReference>
<proteinExistence type="predicted"/>
<keyword evidence="3" id="KW-1185">Reference proteome</keyword>
<dbReference type="PANTHER" id="PTHR41700">
    <property type="entry name" value="GCN5-RELATED N-ACETYLTRANSFERASE"/>
    <property type="match status" value="1"/>
</dbReference>
<keyword evidence="2" id="KW-0808">Transferase</keyword>
<accession>A0A3D9V1I6</accession>
<dbReference type="Gene3D" id="3.40.630.30">
    <property type="match status" value="1"/>
</dbReference>
<dbReference type="SUPFAM" id="SSF55729">
    <property type="entry name" value="Acyl-CoA N-acyltransferases (Nat)"/>
    <property type="match status" value="1"/>
</dbReference>
<dbReference type="InterPro" id="IPR016181">
    <property type="entry name" value="Acyl_CoA_acyltransferase"/>
</dbReference>
<dbReference type="GO" id="GO:0016740">
    <property type="term" value="F:transferase activity"/>
    <property type="evidence" value="ECO:0007669"/>
    <property type="project" value="UniProtKB-KW"/>
</dbReference>
<name>A0A3D9V1I6_THECX</name>
<feature type="region of interest" description="Disordered" evidence="1">
    <location>
        <begin position="256"/>
        <end position="278"/>
    </location>
</feature>
<dbReference type="Proteomes" id="UP000256485">
    <property type="component" value="Unassembled WGS sequence"/>
</dbReference>